<dbReference type="Pfam" id="PF00078">
    <property type="entry name" value="RVT_1"/>
    <property type="match status" value="1"/>
</dbReference>
<dbReference type="Gene3D" id="2.40.70.10">
    <property type="entry name" value="Acid Proteases"/>
    <property type="match status" value="1"/>
</dbReference>
<evidence type="ECO:0000256" key="6">
    <source>
        <dbReference type="ARBA" id="ARBA00022801"/>
    </source>
</evidence>
<dbReference type="GO" id="GO:0006508">
    <property type="term" value="P:proteolysis"/>
    <property type="evidence" value="ECO:0007669"/>
    <property type="project" value="UniProtKB-KW"/>
</dbReference>
<keyword evidence="1" id="KW-0645">Protease</keyword>
<evidence type="ECO:0000313" key="13">
    <source>
        <dbReference type="RefSeq" id="XP_021803216.1"/>
    </source>
</evidence>
<dbReference type="AlphaFoldDB" id="A0A6P5RQ77"/>
<dbReference type="FunFam" id="3.10.10.10:FF:000007">
    <property type="entry name" value="Retrovirus-related Pol polyprotein from transposon 17.6-like Protein"/>
    <property type="match status" value="1"/>
</dbReference>
<dbReference type="Gene3D" id="3.30.70.270">
    <property type="match status" value="2"/>
</dbReference>
<keyword evidence="3" id="KW-0548">Nucleotidyltransferase</keyword>
<dbReference type="CDD" id="cd01647">
    <property type="entry name" value="RT_LTR"/>
    <property type="match status" value="1"/>
</dbReference>
<dbReference type="InterPro" id="IPR021109">
    <property type="entry name" value="Peptidase_aspartic_dom_sf"/>
</dbReference>
<evidence type="ECO:0000256" key="3">
    <source>
        <dbReference type="ARBA" id="ARBA00022695"/>
    </source>
</evidence>
<keyword evidence="5" id="KW-0255">Endonuclease</keyword>
<feature type="compositionally biased region" description="Polar residues" evidence="9">
    <location>
        <begin position="162"/>
        <end position="177"/>
    </location>
</feature>
<dbReference type="GO" id="GO:0004519">
    <property type="term" value="F:endonuclease activity"/>
    <property type="evidence" value="ECO:0007669"/>
    <property type="project" value="UniProtKB-KW"/>
</dbReference>
<keyword evidence="8" id="KW-0863">Zinc-finger</keyword>
<evidence type="ECO:0000256" key="8">
    <source>
        <dbReference type="PROSITE-ProRule" id="PRU00047"/>
    </source>
</evidence>
<keyword evidence="8" id="KW-0479">Metal-binding</keyword>
<dbReference type="Pfam" id="PF03732">
    <property type="entry name" value="Retrotrans_gag"/>
    <property type="match status" value="1"/>
</dbReference>
<dbReference type="Proteomes" id="UP000515124">
    <property type="component" value="Unplaced"/>
</dbReference>
<dbReference type="InterPro" id="IPR043128">
    <property type="entry name" value="Rev_trsase/Diguanyl_cyclase"/>
</dbReference>
<dbReference type="GO" id="GO:0003964">
    <property type="term" value="F:RNA-directed DNA polymerase activity"/>
    <property type="evidence" value="ECO:0007669"/>
    <property type="project" value="UniProtKB-KW"/>
</dbReference>
<keyword evidence="7" id="KW-0695">RNA-directed DNA polymerase</keyword>
<dbReference type="KEGG" id="pavi:110747330"/>
<reference evidence="13" key="1">
    <citation type="submission" date="2025-08" db="UniProtKB">
        <authorList>
            <consortium name="RefSeq"/>
        </authorList>
    </citation>
    <scope>IDENTIFICATION</scope>
</reference>
<feature type="region of interest" description="Disordered" evidence="9">
    <location>
        <begin position="154"/>
        <end position="197"/>
    </location>
</feature>
<dbReference type="PANTHER" id="PTHR35046:SF9">
    <property type="entry name" value="RNA-DIRECTED DNA POLYMERASE"/>
    <property type="match status" value="1"/>
</dbReference>
<dbReference type="GO" id="GO:0008270">
    <property type="term" value="F:zinc ion binding"/>
    <property type="evidence" value="ECO:0007669"/>
    <property type="project" value="UniProtKB-KW"/>
</dbReference>
<evidence type="ECO:0000313" key="12">
    <source>
        <dbReference type="Proteomes" id="UP000515124"/>
    </source>
</evidence>
<organism evidence="12 13">
    <name type="scientific">Prunus avium</name>
    <name type="common">Cherry</name>
    <name type="synonym">Cerasus avium</name>
    <dbReference type="NCBI Taxonomy" id="42229"/>
    <lineage>
        <taxon>Eukaryota</taxon>
        <taxon>Viridiplantae</taxon>
        <taxon>Streptophyta</taxon>
        <taxon>Embryophyta</taxon>
        <taxon>Tracheophyta</taxon>
        <taxon>Spermatophyta</taxon>
        <taxon>Magnoliopsida</taxon>
        <taxon>eudicotyledons</taxon>
        <taxon>Gunneridae</taxon>
        <taxon>Pentapetalae</taxon>
        <taxon>rosids</taxon>
        <taxon>fabids</taxon>
        <taxon>Rosales</taxon>
        <taxon>Rosaceae</taxon>
        <taxon>Amygdaloideae</taxon>
        <taxon>Amygdaleae</taxon>
        <taxon>Prunus</taxon>
    </lineage>
</organism>
<dbReference type="InterPro" id="IPR041577">
    <property type="entry name" value="RT_RNaseH_2"/>
</dbReference>
<accession>A0A6P5RQ77</accession>
<dbReference type="SUPFAM" id="SSF56672">
    <property type="entry name" value="DNA/RNA polymerases"/>
    <property type="match status" value="1"/>
</dbReference>
<dbReference type="InterPro" id="IPR001878">
    <property type="entry name" value="Znf_CCHC"/>
</dbReference>
<evidence type="ECO:0000259" key="11">
    <source>
        <dbReference type="PROSITE" id="PS50878"/>
    </source>
</evidence>
<dbReference type="InterPro" id="IPR000477">
    <property type="entry name" value="RT_dom"/>
</dbReference>
<evidence type="ECO:0000256" key="9">
    <source>
        <dbReference type="SAM" id="MobiDB-lite"/>
    </source>
</evidence>
<feature type="domain" description="Reverse transcriptase" evidence="11">
    <location>
        <begin position="529"/>
        <end position="708"/>
    </location>
</feature>
<dbReference type="RefSeq" id="XP_021803216.1">
    <property type="nucleotide sequence ID" value="XM_021947524.1"/>
</dbReference>
<dbReference type="CDD" id="cd00303">
    <property type="entry name" value="retropepsin_like"/>
    <property type="match status" value="1"/>
</dbReference>
<evidence type="ECO:0000256" key="1">
    <source>
        <dbReference type="ARBA" id="ARBA00022670"/>
    </source>
</evidence>
<evidence type="ECO:0000256" key="2">
    <source>
        <dbReference type="ARBA" id="ARBA00022679"/>
    </source>
</evidence>
<dbReference type="InterPro" id="IPR043502">
    <property type="entry name" value="DNA/RNA_pol_sf"/>
</dbReference>
<keyword evidence="4" id="KW-0540">Nuclease</keyword>
<dbReference type="GO" id="GO:0003676">
    <property type="term" value="F:nucleic acid binding"/>
    <property type="evidence" value="ECO:0007669"/>
    <property type="project" value="InterPro"/>
</dbReference>
<dbReference type="FunFam" id="3.30.70.270:FF:000026">
    <property type="entry name" value="Transposon Ty3-G Gag-Pol polyprotein"/>
    <property type="match status" value="1"/>
</dbReference>
<dbReference type="PANTHER" id="PTHR35046">
    <property type="entry name" value="ZINC KNUCKLE (CCHC-TYPE) FAMILY PROTEIN"/>
    <property type="match status" value="1"/>
</dbReference>
<evidence type="ECO:0000256" key="5">
    <source>
        <dbReference type="ARBA" id="ARBA00022759"/>
    </source>
</evidence>
<dbReference type="PROSITE" id="PS50878">
    <property type="entry name" value="RT_POL"/>
    <property type="match status" value="1"/>
</dbReference>
<keyword evidence="12" id="KW-1185">Reference proteome</keyword>
<evidence type="ECO:0000256" key="4">
    <source>
        <dbReference type="ARBA" id="ARBA00022722"/>
    </source>
</evidence>
<name>A0A6P5RQ77_PRUAV</name>
<keyword evidence="8" id="KW-0862">Zinc</keyword>
<dbReference type="GO" id="GO:0008233">
    <property type="term" value="F:peptidase activity"/>
    <property type="evidence" value="ECO:0007669"/>
    <property type="project" value="UniProtKB-KW"/>
</dbReference>
<protein>
    <submittedName>
        <fullName evidence="13">Uncharacterized protein LOC110747330</fullName>
    </submittedName>
</protein>
<dbReference type="InterPro" id="IPR005162">
    <property type="entry name" value="Retrotrans_gag_dom"/>
</dbReference>
<keyword evidence="6" id="KW-0378">Hydrolase</keyword>
<dbReference type="PROSITE" id="PS50158">
    <property type="entry name" value="ZF_CCHC"/>
    <property type="match status" value="1"/>
</dbReference>
<dbReference type="GeneID" id="110747330"/>
<dbReference type="Pfam" id="PF17919">
    <property type="entry name" value="RT_RNaseH_2"/>
    <property type="match status" value="1"/>
</dbReference>
<gene>
    <name evidence="13" type="primary">LOC110747330</name>
</gene>
<proteinExistence type="predicted"/>
<sequence>MFLDWVQAMEDYFAWYDLTDAHKLRIGKMTLQGAARQYWNSVEEQLYQFGQPPVTLWDEMKLKLREQYLPTFYRQQLYEQLWTLSQGSLTVTEFHARFIEHKIRVGIREEPDITMSRFLHGLRDDIKREVRRSRPHTLEDAYCHALEAETFLRPQRRYTGHSGHSSTPTPNRSTPNSKYGVAGPPAPPIPTTEKGPAPSTAAHIECYRCHAQGHIASRCPHRTLTLGSLDEDSCVDEYVEPLEPVYDPDLDNCCEEEAFHQLSVMRCIYSAPASPPPDSWKRTSIFQTSVPCGTNRCQLVIDGGSTLNVISKTAVNRLHLQAEPHPHPFHVGWVDKTRLPVTERCLVPLQLGPCHEQLYCDILPMSVAHVLLGRPWLYDRHVKSCGRENTYTFQHEGKNITLKPSNPAIKPTKDGQPTLSMKEKASEHRLSILSPIDFANELQDTGVVFALLLKPASDCTPTPLAEPIQHLLTEFSDVIPDDLPDDLPPAREIQHAIDLVPGSQIPNLPHYRMNPPERAELNRQIRGLLAKVFIHHSLSPCAVPVLLTPKKDGSWRMCVDSRVVNRITVKYRFPIPRLEDMLDDLAGSQWFSKIELRSGYHQIRIREGDEWKTAFKTPDGLYEWLVMPFGMSNAPSTFMRVMTHVLRPYISKFLVVYFDDILIYSRSREEHLQHLRTIFLTLQKEKLYANLKKCSFLQPQVLFLGFNISAAGVSTDPAKVEAISGWPTPTTLTETRSFHGLASFYRRFIPGFSTIMAPITDCMKQGAFLWTPAAAKAFTILKQKMTQAPVLRHPDLTKVFEIACDASGVGIGGVLSQEGHPVAYFSEKWLLFCTQ</sequence>
<keyword evidence="2" id="KW-0808">Transferase</keyword>
<evidence type="ECO:0000259" key="10">
    <source>
        <dbReference type="PROSITE" id="PS50158"/>
    </source>
</evidence>
<dbReference type="Gene3D" id="3.10.10.10">
    <property type="entry name" value="HIV Type 1 Reverse Transcriptase, subunit A, domain 1"/>
    <property type="match status" value="1"/>
</dbReference>
<evidence type="ECO:0000256" key="7">
    <source>
        <dbReference type="ARBA" id="ARBA00022918"/>
    </source>
</evidence>
<feature type="domain" description="CCHC-type" evidence="10">
    <location>
        <begin position="206"/>
        <end position="220"/>
    </location>
</feature>